<evidence type="ECO:0000313" key="9">
    <source>
        <dbReference type="EMBL" id="BAL54154.1"/>
    </source>
</evidence>
<dbReference type="InterPro" id="IPR023753">
    <property type="entry name" value="FAD/NAD-binding_dom"/>
</dbReference>
<reference evidence="9" key="1">
    <citation type="journal article" date="2005" name="Environ. Microbiol.">
        <title>Genetic and functional properties of uncultivated thermophilic crenarchaeotes from a subsurface gold mine as revealed by analysis of genome fragments.</title>
        <authorList>
            <person name="Nunoura T."/>
            <person name="Hirayama H."/>
            <person name="Takami H."/>
            <person name="Oida H."/>
            <person name="Nishi S."/>
            <person name="Shimamura S."/>
            <person name="Suzuki Y."/>
            <person name="Inagaki F."/>
            <person name="Takai K."/>
            <person name="Nealson K.H."/>
            <person name="Horikoshi K."/>
        </authorList>
    </citation>
    <scope>NUCLEOTIDE SEQUENCE</scope>
</reference>
<dbReference type="Gene3D" id="3.50.50.60">
    <property type="entry name" value="FAD/NAD(P)-binding domain"/>
    <property type="match status" value="2"/>
</dbReference>
<evidence type="ECO:0000256" key="6">
    <source>
        <dbReference type="ARBA" id="ARBA00023284"/>
    </source>
</evidence>
<evidence type="ECO:0000256" key="5">
    <source>
        <dbReference type="ARBA" id="ARBA00023002"/>
    </source>
</evidence>
<evidence type="ECO:0000256" key="2">
    <source>
        <dbReference type="ARBA" id="ARBA00009130"/>
    </source>
</evidence>
<dbReference type="InterPro" id="IPR016156">
    <property type="entry name" value="FAD/NAD-linked_Rdtase_dimer_sf"/>
</dbReference>
<reference evidence="9" key="2">
    <citation type="journal article" date="2012" name="PLoS ONE">
        <title>A Deeply Branching Thermophilic Bacterium with an Ancient Acetyl-CoA Pathway Dominates a Subsurface Ecosystem.</title>
        <authorList>
            <person name="Takami H."/>
            <person name="Noguchi H."/>
            <person name="Takaki Y."/>
            <person name="Uchiyama I."/>
            <person name="Toyoda A."/>
            <person name="Nishi S."/>
            <person name="Chee G.-J."/>
            <person name="Arai W."/>
            <person name="Nunoura T."/>
            <person name="Itoh T."/>
            <person name="Hattori M."/>
            <person name="Takai K."/>
        </authorList>
    </citation>
    <scope>NUCLEOTIDE SEQUENCE</scope>
</reference>
<feature type="domain" description="Pyridine nucleotide-disulphide oxidoreductase dimerisation" evidence="7">
    <location>
        <begin position="336"/>
        <end position="439"/>
    </location>
</feature>
<dbReference type="PRINTS" id="PR00411">
    <property type="entry name" value="PNDRDTASEI"/>
</dbReference>
<accession>H5SDB8</accession>
<keyword evidence="6" id="KW-0676">Redox-active center</keyword>
<keyword evidence="4" id="KW-0274">FAD</keyword>
<dbReference type="Pfam" id="PF07992">
    <property type="entry name" value="Pyr_redox_2"/>
    <property type="match status" value="1"/>
</dbReference>
<protein>
    <submittedName>
        <fullName evidence="9">FAD-dependent pyridine nucleotide-disulphide oxidoreductase</fullName>
    </submittedName>
</protein>
<evidence type="ECO:0000259" key="7">
    <source>
        <dbReference type="Pfam" id="PF02852"/>
    </source>
</evidence>
<dbReference type="Pfam" id="PF02852">
    <property type="entry name" value="Pyr_redox_dim"/>
    <property type="match status" value="1"/>
</dbReference>
<dbReference type="PANTHER" id="PTHR43429">
    <property type="entry name" value="PYRIDINE NUCLEOTIDE-DISULFIDE OXIDOREDUCTASE DOMAIN-CONTAINING"/>
    <property type="match status" value="1"/>
</dbReference>
<dbReference type="InterPro" id="IPR004099">
    <property type="entry name" value="Pyr_nucl-diS_OxRdtase_dimer"/>
</dbReference>
<feature type="domain" description="FAD/NAD(P)-binding" evidence="8">
    <location>
        <begin position="7"/>
        <end position="302"/>
    </location>
</feature>
<evidence type="ECO:0000256" key="1">
    <source>
        <dbReference type="ARBA" id="ARBA00001974"/>
    </source>
</evidence>
<keyword evidence="3" id="KW-0285">Flavoprotein</keyword>
<dbReference type="PRINTS" id="PR00368">
    <property type="entry name" value="FADPNR"/>
</dbReference>
<name>H5SDB8_9BACT</name>
<dbReference type="PANTHER" id="PTHR43429:SF1">
    <property type="entry name" value="NAD(P)H SULFUR OXIDOREDUCTASE (COA-DEPENDENT)"/>
    <property type="match status" value="1"/>
</dbReference>
<sequence>MSGNASRLVVIGGVAGGMSAAARAKRVNPDLEVIVLERDPHVSYGACGIPYFLAGLVPDPERLIVYTPEYFRRERGIDVRTNTEAIEIRLAERIVLARDRMSGETEPIAYDRLIIATGAVPVRPSLPGVDLKNIFVLRSLNDGLQLHRALAEDRPQRAVILGAGYIGLEMAEALVARGLQVTVIEALDHVLGQTEPEISRLVEQELAAHGVRLLLKTRAVSFEGDARRTVREVTTDSGERVAADLVLIGIGIRPNVRLAEAAGIALGPTGAIAVDERQETNVPGIFAAGDCCEVKHLVTGRPAWIPLGPAANKQGRVAGDNAAGRHATFAGVVGTAAVKVFDLEVARTGLSVQEALAAGFKAKRIVITAASRAGYYPGAQPITVVLIFDEATHRLLGAQMAGREGVAKRIDVFATALHARMTLPEMSQLDLSYAPPFAPVWDPILVAINAALRS</sequence>
<evidence type="ECO:0000259" key="8">
    <source>
        <dbReference type="Pfam" id="PF07992"/>
    </source>
</evidence>
<organism evidence="9">
    <name type="scientific">uncultured Acidobacteriota bacterium</name>
    <dbReference type="NCBI Taxonomy" id="171953"/>
    <lineage>
        <taxon>Bacteria</taxon>
        <taxon>Pseudomonadati</taxon>
        <taxon>Acidobacteriota</taxon>
        <taxon>environmental samples</taxon>
    </lineage>
</organism>
<dbReference type="GO" id="GO:0016491">
    <property type="term" value="F:oxidoreductase activity"/>
    <property type="evidence" value="ECO:0007669"/>
    <property type="project" value="UniProtKB-KW"/>
</dbReference>
<dbReference type="AlphaFoldDB" id="H5SDB8"/>
<dbReference type="InterPro" id="IPR036188">
    <property type="entry name" value="FAD/NAD-bd_sf"/>
</dbReference>
<comment type="similarity">
    <text evidence="2">Belongs to the class-III pyridine nucleotide-disulfide oxidoreductase family.</text>
</comment>
<evidence type="ECO:0000256" key="3">
    <source>
        <dbReference type="ARBA" id="ARBA00022630"/>
    </source>
</evidence>
<dbReference type="SUPFAM" id="SSF55424">
    <property type="entry name" value="FAD/NAD-linked reductases, dimerisation (C-terminal) domain"/>
    <property type="match status" value="1"/>
</dbReference>
<evidence type="ECO:0000256" key="4">
    <source>
        <dbReference type="ARBA" id="ARBA00022827"/>
    </source>
</evidence>
<proteinExistence type="inferred from homology"/>
<gene>
    <name evidence="9" type="ORF">HGMM_F13B08C12</name>
</gene>
<dbReference type="EMBL" id="AP011679">
    <property type="protein sequence ID" value="BAL54154.1"/>
    <property type="molecule type" value="Genomic_DNA"/>
</dbReference>
<keyword evidence="5" id="KW-0560">Oxidoreductase</keyword>
<dbReference type="InterPro" id="IPR050260">
    <property type="entry name" value="FAD-bd_OxRdtase"/>
</dbReference>
<dbReference type="SUPFAM" id="SSF51905">
    <property type="entry name" value="FAD/NAD(P)-binding domain"/>
    <property type="match status" value="1"/>
</dbReference>
<comment type="cofactor">
    <cofactor evidence="1">
        <name>FAD</name>
        <dbReference type="ChEBI" id="CHEBI:57692"/>
    </cofactor>
</comment>